<dbReference type="AlphaFoldDB" id="A0A2A3MDT6"/>
<name>A0A2A3MDT6_9PSED</name>
<dbReference type="Proteomes" id="UP000242313">
    <property type="component" value="Unassembled WGS sequence"/>
</dbReference>
<dbReference type="InterPro" id="IPR009468">
    <property type="entry name" value="DUF1090"/>
</dbReference>
<evidence type="ECO:0000313" key="2">
    <source>
        <dbReference type="EMBL" id="PBK02989.1"/>
    </source>
</evidence>
<dbReference type="Pfam" id="PF06476">
    <property type="entry name" value="DUF1090"/>
    <property type="match status" value="1"/>
</dbReference>
<protein>
    <recommendedName>
        <fullName evidence="4">DUF1090 domain-containing protein</fullName>
    </recommendedName>
</protein>
<proteinExistence type="predicted"/>
<dbReference type="EMBL" id="NTMR01000026">
    <property type="protein sequence ID" value="PBK02989.1"/>
    <property type="molecule type" value="Genomic_DNA"/>
</dbReference>
<sequence length="149" mass="16447">MMPLMSYSNAIDQGVPTMNAKQHLLIAVTLCAMPALASEPLESLCQQKAEEIQRQLEIAEQAQNRGQVAGLTRALQGVQHNCSNEQLLNDAAREVREHTAEVREREAELSEAERSGDAEDVRKRTAKLEEAVEELEASRQALQALEAAQ</sequence>
<accession>A0A2A3MDT6</accession>
<evidence type="ECO:0008006" key="4">
    <source>
        <dbReference type="Google" id="ProtNLM"/>
    </source>
</evidence>
<organism evidence="2 3">
    <name type="scientific">Pseudomonas abyssi</name>
    <dbReference type="NCBI Taxonomy" id="170540"/>
    <lineage>
        <taxon>Bacteria</taxon>
        <taxon>Pseudomonadati</taxon>
        <taxon>Pseudomonadota</taxon>
        <taxon>Gammaproteobacteria</taxon>
        <taxon>Pseudomonadales</taxon>
        <taxon>Pseudomonadaceae</taxon>
        <taxon>Pseudomonas</taxon>
    </lineage>
</organism>
<keyword evidence="3" id="KW-1185">Reference proteome</keyword>
<comment type="caution">
    <text evidence="2">The sequence shown here is derived from an EMBL/GenBank/DDBJ whole genome shotgun (WGS) entry which is preliminary data.</text>
</comment>
<evidence type="ECO:0000256" key="1">
    <source>
        <dbReference type="SAM" id="MobiDB-lite"/>
    </source>
</evidence>
<feature type="region of interest" description="Disordered" evidence="1">
    <location>
        <begin position="96"/>
        <end position="123"/>
    </location>
</feature>
<evidence type="ECO:0000313" key="3">
    <source>
        <dbReference type="Proteomes" id="UP000242313"/>
    </source>
</evidence>
<reference evidence="2 3" key="1">
    <citation type="submission" date="2017-09" db="EMBL/GenBank/DDBJ databases">
        <title>Pseudomonas abyssi sp. nov. isolated from Abyssopelagic Water.</title>
        <authorList>
            <person name="Wei Y."/>
        </authorList>
    </citation>
    <scope>NUCLEOTIDE SEQUENCE [LARGE SCALE GENOMIC DNA]</scope>
    <source>
        <strain evidence="2 3">MT5</strain>
    </source>
</reference>
<gene>
    <name evidence="2" type="ORF">CNQ84_16815</name>
</gene>